<dbReference type="EC" id="2.1.1.72" evidence="2"/>
<protein>
    <recommendedName>
        <fullName evidence="2">site-specific DNA-methyltransferase (adenine-specific)</fullName>
        <ecNumber evidence="2">2.1.1.72</ecNumber>
    </recommendedName>
</protein>
<dbReference type="EMBL" id="JMTK01000002">
    <property type="protein sequence ID" value="KJZ82106.1"/>
    <property type="molecule type" value="Genomic_DNA"/>
</dbReference>
<dbReference type="InterPro" id="IPR029063">
    <property type="entry name" value="SAM-dependent_MTases_sf"/>
</dbReference>
<name>A0A0F4VKU7_9HYPH</name>
<dbReference type="InterPro" id="IPR002295">
    <property type="entry name" value="N4/N6-MTase_EcoPI_Mod-like"/>
</dbReference>
<reference evidence="9 10" key="1">
    <citation type="journal article" date="2015" name="Phytopathology">
        <title>Genomes of Candidatus Liberibacter solanacearum haplotype A from New Zealand and the USA suggest significant genome plasticity in the species.</title>
        <authorList>
            <person name="Thompson S.M."/>
            <person name="Johnson C.P."/>
            <person name="Lu A.Y."/>
            <person name="Frampton R.A."/>
            <person name="Sullivan K.L."/>
            <person name="Fiers M.W."/>
            <person name="Crowhurst R.N."/>
            <person name="Pitman A.R."/>
            <person name="Scott I."/>
            <person name="Gudmestad N.C."/>
            <person name="Smith G.R."/>
        </authorList>
    </citation>
    <scope>NUCLEOTIDE SEQUENCE [LARGE SCALE GENOMIC DNA]</scope>
    <source>
        <strain evidence="9 10">LsoNZ1</strain>
    </source>
</reference>
<sequence length="657" mass="76647">MQTELIRELNVIFKEFPRFWDGEKLCHSRIIEAISQKSPELIKSLVNNEKIKSVYGTNIDGILIFDFDKLCSLLKYKEYWANSFTKYRNKVGLTSEGKYLDYSSDVVLDFPFKDCVLEGGMTKEEQGKNEVYYNEVIARDEIDRLFSAKALTKVKRFTAKGVEENITEFDINENLIIKGNNLIALHSLKERYIGKIKLIYIDPPYNTGSDSFKYNDKFKRSTWLTFMKNRLEIAKELLSDDGLIFIHISDRELHYLKVMIDGIFTEDNFVATIPRKTRNGKSDVSYKLSQDYDWILVYTQSRNKDNSLFKRTIDRKYYESADYPSDKWRLSDLTNQKTIKENPNANFTLVNPKDKKEYPVNPNRSWSVSINTVAEHIEKGKIVFPGDYDFLNIKKPAMRIFMSEEIKYKGHDFDKAYVSTDFINKTMDSFLNDLTNRKGNDELVSIFHEKGFSYPKPELMIKQIVQYCSNPGDLILDFHLGSGTTAAVAHKMGRRYIGIEQMDYINDITIPRLQKVIDGEQGGVSKDVNWQGGGSFVYAELKELNYQLIHKIQKAQSYTDLENLFKEMKTESHLNYQVALENVLSTEYEVDGVFRMVTFSELELREQKRLLIEILDKNQLYVNASEMSDRKLYITKSDKLDITQSDRMFTNSFYNKD</sequence>
<keyword evidence="4 9" id="KW-0808">Transferase</keyword>
<evidence type="ECO:0000259" key="8">
    <source>
        <dbReference type="Pfam" id="PF12564"/>
    </source>
</evidence>
<dbReference type="Gene3D" id="3.40.50.150">
    <property type="entry name" value="Vaccinia Virus protein VP39"/>
    <property type="match status" value="1"/>
</dbReference>
<dbReference type="GO" id="GO:0009007">
    <property type="term" value="F:site-specific DNA-methyltransferase (adenine-specific) activity"/>
    <property type="evidence" value="ECO:0007669"/>
    <property type="project" value="UniProtKB-EC"/>
</dbReference>
<keyword evidence="3 9" id="KW-0489">Methyltransferase</keyword>
<comment type="similarity">
    <text evidence="1">Belongs to the N(4)/N(6)-methyltransferase family.</text>
</comment>
<evidence type="ECO:0000256" key="2">
    <source>
        <dbReference type="ARBA" id="ARBA00011900"/>
    </source>
</evidence>
<evidence type="ECO:0000313" key="10">
    <source>
        <dbReference type="Proteomes" id="UP000033731"/>
    </source>
</evidence>
<dbReference type="GO" id="GO:0032259">
    <property type="term" value="P:methylation"/>
    <property type="evidence" value="ECO:0007669"/>
    <property type="project" value="UniProtKB-KW"/>
</dbReference>
<dbReference type="Proteomes" id="UP000033731">
    <property type="component" value="Unassembled WGS sequence"/>
</dbReference>
<evidence type="ECO:0000259" key="7">
    <source>
        <dbReference type="Pfam" id="PF01555"/>
    </source>
</evidence>
<dbReference type="SUPFAM" id="SSF53335">
    <property type="entry name" value="S-adenosyl-L-methionine-dependent methyltransferases"/>
    <property type="match status" value="1"/>
</dbReference>
<dbReference type="Pfam" id="PF01555">
    <property type="entry name" value="N6_N4_Mtase"/>
    <property type="match status" value="1"/>
</dbReference>
<dbReference type="AlphaFoldDB" id="A0A0F4VKU7"/>
<evidence type="ECO:0000313" key="9">
    <source>
        <dbReference type="EMBL" id="KJZ82106.1"/>
    </source>
</evidence>
<evidence type="ECO:0000256" key="3">
    <source>
        <dbReference type="ARBA" id="ARBA00022603"/>
    </source>
</evidence>
<evidence type="ECO:0000256" key="5">
    <source>
        <dbReference type="ARBA" id="ARBA00022691"/>
    </source>
</evidence>
<comment type="catalytic activity">
    <reaction evidence="6">
        <text>a 2'-deoxyadenosine in DNA + S-adenosyl-L-methionine = an N(6)-methyl-2'-deoxyadenosine in DNA + S-adenosyl-L-homocysteine + H(+)</text>
        <dbReference type="Rhea" id="RHEA:15197"/>
        <dbReference type="Rhea" id="RHEA-COMP:12418"/>
        <dbReference type="Rhea" id="RHEA-COMP:12419"/>
        <dbReference type="ChEBI" id="CHEBI:15378"/>
        <dbReference type="ChEBI" id="CHEBI:57856"/>
        <dbReference type="ChEBI" id="CHEBI:59789"/>
        <dbReference type="ChEBI" id="CHEBI:90615"/>
        <dbReference type="ChEBI" id="CHEBI:90616"/>
        <dbReference type="EC" id="2.1.1.72"/>
    </reaction>
</comment>
<proteinExistence type="inferred from homology"/>
<dbReference type="Pfam" id="PF12564">
    <property type="entry name" value="TypeIII_RM_meth"/>
    <property type="match status" value="1"/>
</dbReference>
<gene>
    <name evidence="9" type="ORF">DJ66_0841</name>
</gene>
<keyword evidence="10" id="KW-1185">Reference proteome</keyword>
<dbReference type="PIRSF" id="PIRSF015855">
    <property type="entry name" value="TypeIII_Mtase_mKpnI"/>
    <property type="match status" value="1"/>
</dbReference>
<dbReference type="InterPro" id="IPR002052">
    <property type="entry name" value="DNA_methylase_N6_adenine_CS"/>
</dbReference>
<evidence type="ECO:0000256" key="4">
    <source>
        <dbReference type="ARBA" id="ARBA00022679"/>
    </source>
</evidence>
<comment type="caution">
    <text evidence="9">The sequence shown here is derived from an EMBL/GenBank/DDBJ whole genome shotgun (WGS) entry which is preliminary data.</text>
</comment>
<dbReference type="InterPro" id="IPR002941">
    <property type="entry name" value="DNA_methylase_N4/N6"/>
</dbReference>
<feature type="domain" description="Type III restriction/modification enzyme methylation subunit" evidence="8">
    <location>
        <begin position="39"/>
        <end position="93"/>
    </location>
</feature>
<dbReference type="PATRIC" id="fig|556287.8.peg.837"/>
<dbReference type="GO" id="GO:0003677">
    <property type="term" value="F:DNA binding"/>
    <property type="evidence" value="ECO:0007669"/>
    <property type="project" value="InterPro"/>
</dbReference>
<evidence type="ECO:0000256" key="1">
    <source>
        <dbReference type="ARBA" id="ARBA00006594"/>
    </source>
</evidence>
<evidence type="ECO:0000256" key="6">
    <source>
        <dbReference type="ARBA" id="ARBA00047942"/>
    </source>
</evidence>
<organism evidence="9 10">
    <name type="scientific">Candidatus Liberibacter solanacearum</name>
    <dbReference type="NCBI Taxonomy" id="556287"/>
    <lineage>
        <taxon>Bacteria</taxon>
        <taxon>Pseudomonadati</taxon>
        <taxon>Pseudomonadota</taxon>
        <taxon>Alphaproteobacteria</taxon>
        <taxon>Hyphomicrobiales</taxon>
        <taxon>Rhizobiaceae</taxon>
        <taxon>Liberibacter</taxon>
    </lineage>
</organism>
<dbReference type="PRINTS" id="PR00506">
    <property type="entry name" value="D21N6MTFRASE"/>
</dbReference>
<dbReference type="GO" id="GO:0008170">
    <property type="term" value="F:N-methyltransferase activity"/>
    <property type="evidence" value="ECO:0007669"/>
    <property type="project" value="InterPro"/>
</dbReference>
<feature type="domain" description="DNA methylase N-4/N-6" evidence="7">
    <location>
        <begin position="196"/>
        <end position="507"/>
    </location>
</feature>
<dbReference type="PROSITE" id="PS00092">
    <property type="entry name" value="N6_MTASE"/>
    <property type="match status" value="1"/>
</dbReference>
<dbReference type="InterPro" id="IPR022221">
    <property type="entry name" value="TypeIII_RM_meth"/>
</dbReference>
<keyword evidence="5" id="KW-0949">S-adenosyl-L-methionine</keyword>
<dbReference type="RefSeq" id="WP_045960833.1">
    <property type="nucleotide sequence ID" value="NZ_JMTK01000002.1"/>
</dbReference>
<accession>A0A0F4VKU7</accession>